<dbReference type="SUPFAM" id="SSF53850">
    <property type="entry name" value="Periplasmic binding protein-like II"/>
    <property type="match status" value="1"/>
</dbReference>
<dbReference type="InterPro" id="IPR006059">
    <property type="entry name" value="SBP"/>
</dbReference>
<sequence length="456" mass="47634">MATPATSQLPSGPTRRAVTLAGLGGIGALLLAACGGTGAGSSGDAALDVDPASFKGQKLSALLITSHQGAADWLKAEYKKLRGVDVDLTIVPYDEIGSTLQLDQQSGANKFDVAAPWYVSLGDLADAGAIKDLTSWIDADKAQIKPEDFIPSIYDPYSLIDGKRYGLPFDGDTHVLFYNKTILKRHGITTPPATWDEYVAISKKITDAEEDKGVYGNAVFGQKSPLILGASYANRLAGFGGSFLDESGKPALTSAAAVAAAENLVASVATAFPTAAETDFGVGNGAWFRGKVAFIENWTDLGVGSQLNADSTVKDQWGVVTLPVGGSNTTPRASLVAGFSWVIAGGTEKEALARDFIRFATNTETNSALLVSDPPSGIDPNRKSSLESAAYTKQYPELQKVNTTTLSGALAWPQVKGATRAAEVLTDELAKLIAGQGGTAAEALGRVQSEWEKILG</sequence>
<dbReference type="PANTHER" id="PTHR43649">
    <property type="entry name" value="ARABINOSE-BINDING PROTEIN-RELATED"/>
    <property type="match status" value="1"/>
</dbReference>
<dbReference type="AlphaFoldDB" id="A0A399JA11"/>
<evidence type="ECO:0000313" key="1">
    <source>
        <dbReference type="EMBL" id="RII42064.1"/>
    </source>
</evidence>
<comment type="caution">
    <text evidence="1">The sequence shown here is derived from an EMBL/GenBank/DDBJ whole genome shotgun (WGS) entry which is preliminary data.</text>
</comment>
<dbReference type="InterPro" id="IPR050490">
    <property type="entry name" value="Bact_solute-bd_prot1"/>
</dbReference>
<keyword evidence="2" id="KW-1185">Reference proteome</keyword>
<evidence type="ECO:0000313" key="2">
    <source>
        <dbReference type="Proteomes" id="UP000265419"/>
    </source>
</evidence>
<name>A0A399JA11_9MICC</name>
<dbReference type="RefSeq" id="WP_119424820.1">
    <property type="nucleotide sequence ID" value="NZ_QQXK01000016.1"/>
</dbReference>
<protein>
    <submittedName>
        <fullName evidence="1">Extracellular solute-binding protein</fullName>
    </submittedName>
</protein>
<gene>
    <name evidence="1" type="ORF">DWB68_09050</name>
</gene>
<dbReference type="PANTHER" id="PTHR43649:SF12">
    <property type="entry name" value="DIACETYLCHITOBIOSE BINDING PROTEIN DASA"/>
    <property type="match status" value="1"/>
</dbReference>
<dbReference type="Proteomes" id="UP000265419">
    <property type="component" value="Unassembled WGS sequence"/>
</dbReference>
<reference evidence="1 2" key="1">
    <citation type="submission" date="2018-07" db="EMBL/GenBank/DDBJ databases">
        <title>Arthrobacter sp. nov., isolated from raw cow's milk with high bacterial count.</title>
        <authorList>
            <person name="Hahne J."/>
            <person name="Isele D."/>
            <person name="Lipski A."/>
        </authorList>
    </citation>
    <scope>NUCLEOTIDE SEQUENCE [LARGE SCALE GENOMIC DNA]</scope>
    <source>
        <strain evidence="1 2">JZ R-35</strain>
    </source>
</reference>
<organism evidence="1 2">
    <name type="scientific">Galactobacter valiniphilus</name>
    <dbReference type="NCBI Taxonomy" id="2676122"/>
    <lineage>
        <taxon>Bacteria</taxon>
        <taxon>Bacillati</taxon>
        <taxon>Actinomycetota</taxon>
        <taxon>Actinomycetes</taxon>
        <taxon>Micrococcales</taxon>
        <taxon>Micrococcaceae</taxon>
        <taxon>Galactobacter</taxon>
    </lineage>
</organism>
<dbReference type="EMBL" id="QQXK01000016">
    <property type="protein sequence ID" value="RII42064.1"/>
    <property type="molecule type" value="Genomic_DNA"/>
</dbReference>
<accession>A0A399JA11</accession>
<dbReference type="Gene3D" id="3.40.190.10">
    <property type="entry name" value="Periplasmic binding protein-like II"/>
    <property type="match status" value="2"/>
</dbReference>
<proteinExistence type="predicted"/>
<dbReference type="Pfam" id="PF01547">
    <property type="entry name" value="SBP_bac_1"/>
    <property type="match status" value="1"/>
</dbReference>